<dbReference type="InterPro" id="IPR000064">
    <property type="entry name" value="NLP_P60_dom"/>
</dbReference>
<accession>A0AAU9D8D1</accession>
<proteinExistence type="inferred from homology"/>
<sequence>MKKKTLLLLAFLTTTLSLGVNQHQVNAAIEQGIVTINYVPGYGIELWQGYGEQRVSTGRKLADGTAWKYTAVRQAQGSTWYQVANDQWISSDQGATPTEVEVTNSGVAKINYVPGYSIAVWDNYGSAHQTTGQFLKHGTSWKFSQKVIDSNGDAWYQVGNRQWISGAYTKVTNEFFDANAAKVWDPNFATLKVTKNSPIYTNSNFYAAGAYRANAGALVEVCSTVLNGNTIWYELSDGGWLPSSVVTPISTQRSRLILNGKTKDQAINEVIATAKQQLGKPYVWDGKGPNGFDCSGLMEYVFQHVTGQNIGSWTVPQESSGVKVTLDQLQAGDLIFWGAPGATYHVGLYLGNNQYLNALRPGTKIKIDQISASFNPSFGVRIFP</sequence>
<organism evidence="7 8">
    <name type="scientific">Xylocopilactobacillus apicola</name>
    <dbReference type="NCBI Taxonomy" id="2932184"/>
    <lineage>
        <taxon>Bacteria</taxon>
        <taxon>Bacillati</taxon>
        <taxon>Bacillota</taxon>
        <taxon>Bacilli</taxon>
        <taxon>Lactobacillales</taxon>
        <taxon>Lactobacillaceae</taxon>
        <taxon>Xylocopilactobacillus</taxon>
    </lineage>
</organism>
<evidence type="ECO:0000256" key="4">
    <source>
        <dbReference type="ARBA" id="ARBA00022807"/>
    </source>
</evidence>
<keyword evidence="4" id="KW-0788">Thiol protease</keyword>
<name>A0AAU9D8D1_9LACO</name>
<feature type="chain" id="PRO_5043750950" description="NlpC/P60 domain-containing protein" evidence="5">
    <location>
        <begin position="28"/>
        <end position="384"/>
    </location>
</feature>
<evidence type="ECO:0000313" key="8">
    <source>
        <dbReference type="Proteomes" id="UP001321861"/>
    </source>
</evidence>
<dbReference type="EMBL" id="AP026802">
    <property type="protein sequence ID" value="BDR58595.1"/>
    <property type="molecule type" value="Genomic_DNA"/>
</dbReference>
<evidence type="ECO:0000313" key="7">
    <source>
        <dbReference type="EMBL" id="BDR58595.1"/>
    </source>
</evidence>
<comment type="similarity">
    <text evidence="1">Belongs to the peptidase C40 family.</text>
</comment>
<keyword evidence="2" id="KW-0645">Protease</keyword>
<dbReference type="PANTHER" id="PTHR47053">
    <property type="entry name" value="MUREIN DD-ENDOPEPTIDASE MEPH-RELATED"/>
    <property type="match status" value="1"/>
</dbReference>
<dbReference type="PANTHER" id="PTHR47053:SF1">
    <property type="entry name" value="MUREIN DD-ENDOPEPTIDASE MEPH-RELATED"/>
    <property type="match status" value="1"/>
</dbReference>
<evidence type="ECO:0000256" key="3">
    <source>
        <dbReference type="ARBA" id="ARBA00022801"/>
    </source>
</evidence>
<dbReference type="KEGG" id="xap:XA3_10360"/>
<dbReference type="Pfam" id="PF00877">
    <property type="entry name" value="NLPC_P60"/>
    <property type="match status" value="1"/>
</dbReference>
<keyword evidence="8" id="KW-1185">Reference proteome</keyword>
<protein>
    <recommendedName>
        <fullName evidence="6">NlpC/P60 domain-containing protein</fullName>
    </recommendedName>
</protein>
<gene>
    <name evidence="7" type="ORF">XA3_10360</name>
</gene>
<dbReference type="GO" id="GO:0006508">
    <property type="term" value="P:proteolysis"/>
    <property type="evidence" value="ECO:0007669"/>
    <property type="project" value="UniProtKB-KW"/>
</dbReference>
<dbReference type="AlphaFoldDB" id="A0AAU9D8D1"/>
<dbReference type="RefSeq" id="WP_317636473.1">
    <property type="nucleotide sequence ID" value="NZ_AP026802.1"/>
</dbReference>
<dbReference type="Gene3D" id="3.90.1720.10">
    <property type="entry name" value="endopeptidase domain like (from Nostoc punctiforme)"/>
    <property type="match status" value="1"/>
</dbReference>
<dbReference type="PROSITE" id="PS51935">
    <property type="entry name" value="NLPC_P60"/>
    <property type="match status" value="1"/>
</dbReference>
<evidence type="ECO:0000259" key="6">
    <source>
        <dbReference type="PROSITE" id="PS51935"/>
    </source>
</evidence>
<evidence type="ECO:0000256" key="1">
    <source>
        <dbReference type="ARBA" id="ARBA00007074"/>
    </source>
</evidence>
<keyword evidence="3" id="KW-0378">Hydrolase</keyword>
<feature type="signal peptide" evidence="5">
    <location>
        <begin position="1"/>
        <end position="27"/>
    </location>
</feature>
<reference evidence="7 8" key="1">
    <citation type="journal article" date="2023" name="Microbiol. Spectr.">
        <title>Symbiosis of Carpenter Bees with Uncharacterized Lactic Acid Bacteria Showing NAD Auxotrophy.</title>
        <authorList>
            <person name="Kawasaki S."/>
            <person name="Ozawa K."/>
            <person name="Mori T."/>
            <person name="Yamamoto A."/>
            <person name="Ito M."/>
            <person name="Ohkuma M."/>
            <person name="Sakamoto M."/>
            <person name="Matsutani M."/>
        </authorList>
    </citation>
    <scope>NUCLEOTIDE SEQUENCE [LARGE SCALE GENOMIC DNA]</scope>
    <source>
        <strain evidence="7 8">XA3</strain>
    </source>
</reference>
<dbReference type="GO" id="GO:0008234">
    <property type="term" value="F:cysteine-type peptidase activity"/>
    <property type="evidence" value="ECO:0007669"/>
    <property type="project" value="UniProtKB-KW"/>
</dbReference>
<dbReference type="InterPro" id="IPR051202">
    <property type="entry name" value="Peptidase_C40"/>
</dbReference>
<feature type="domain" description="NlpC/P60" evidence="6">
    <location>
        <begin position="264"/>
        <end position="384"/>
    </location>
</feature>
<dbReference type="InterPro" id="IPR038765">
    <property type="entry name" value="Papain-like_cys_pep_sf"/>
</dbReference>
<dbReference type="Proteomes" id="UP001321861">
    <property type="component" value="Chromosome"/>
</dbReference>
<keyword evidence="5" id="KW-0732">Signal</keyword>
<evidence type="ECO:0000256" key="5">
    <source>
        <dbReference type="SAM" id="SignalP"/>
    </source>
</evidence>
<dbReference type="SUPFAM" id="SSF54001">
    <property type="entry name" value="Cysteine proteinases"/>
    <property type="match status" value="1"/>
</dbReference>
<evidence type="ECO:0000256" key="2">
    <source>
        <dbReference type="ARBA" id="ARBA00022670"/>
    </source>
</evidence>